<name>A0A8T1A5F3_9STRA</name>
<protein>
    <submittedName>
        <fullName evidence="2">Uncharacterized protein</fullName>
    </submittedName>
</protein>
<evidence type="ECO:0000256" key="1">
    <source>
        <dbReference type="SAM" id="Coils"/>
    </source>
</evidence>
<evidence type="ECO:0000313" key="2">
    <source>
        <dbReference type="EMBL" id="KAG2869773.1"/>
    </source>
</evidence>
<feature type="non-terminal residue" evidence="2">
    <location>
        <position position="1"/>
    </location>
</feature>
<reference evidence="2" key="1">
    <citation type="submission" date="2018-10" db="EMBL/GenBank/DDBJ databases">
        <title>Effector identification in a new, highly contiguous assembly of the strawberry crown rot pathogen Phytophthora cactorum.</title>
        <authorList>
            <person name="Armitage A.D."/>
            <person name="Nellist C.F."/>
            <person name="Bates H."/>
            <person name="Vickerstaff R.J."/>
            <person name="Harrison R.J."/>
        </authorList>
    </citation>
    <scope>NUCLEOTIDE SEQUENCE</scope>
    <source>
        <strain evidence="2">4032</strain>
    </source>
</reference>
<dbReference type="Proteomes" id="UP000774804">
    <property type="component" value="Unassembled WGS sequence"/>
</dbReference>
<accession>A0A8T1A5F3</accession>
<organism evidence="2 3">
    <name type="scientific">Phytophthora cactorum</name>
    <dbReference type="NCBI Taxonomy" id="29920"/>
    <lineage>
        <taxon>Eukaryota</taxon>
        <taxon>Sar</taxon>
        <taxon>Stramenopiles</taxon>
        <taxon>Oomycota</taxon>
        <taxon>Peronosporomycetes</taxon>
        <taxon>Peronosporales</taxon>
        <taxon>Peronosporaceae</taxon>
        <taxon>Phytophthora</taxon>
    </lineage>
</organism>
<dbReference type="EMBL" id="RCMI01004647">
    <property type="protein sequence ID" value="KAG2869773.1"/>
    <property type="molecule type" value="Genomic_DNA"/>
</dbReference>
<keyword evidence="1" id="KW-0175">Coiled coil</keyword>
<feature type="coiled-coil region" evidence="1">
    <location>
        <begin position="38"/>
        <end position="65"/>
    </location>
</feature>
<proteinExistence type="predicted"/>
<dbReference type="AlphaFoldDB" id="A0A8T1A5F3"/>
<gene>
    <name evidence="2" type="ORF">PC115_g25327</name>
</gene>
<sequence length="76" mass="8804">MALSCQMSFERLLHDACDAAEDTKLPDETKSKRRRCTYAARREEAKRLREELRGLESEVTVLKYRSGHGSYVDPEL</sequence>
<comment type="caution">
    <text evidence="2">The sequence shown here is derived from an EMBL/GenBank/DDBJ whole genome shotgun (WGS) entry which is preliminary data.</text>
</comment>
<evidence type="ECO:0000313" key="3">
    <source>
        <dbReference type="Proteomes" id="UP000774804"/>
    </source>
</evidence>